<dbReference type="InterPro" id="IPR011989">
    <property type="entry name" value="ARM-like"/>
</dbReference>
<protein>
    <submittedName>
        <fullName evidence="1">Golgin candidate 6</fullName>
    </submittedName>
</protein>
<reference evidence="1" key="1">
    <citation type="submission" date="2015-12" db="EMBL/GenBank/DDBJ databases">
        <title>Update maize B73 reference genome by single molecule sequencing technologies.</title>
        <authorList>
            <consortium name="Maize Genome Sequencing Project"/>
            <person name="Ware D."/>
        </authorList>
    </citation>
    <scope>NUCLEOTIDE SEQUENCE [LARGE SCALE GENOMIC DNA]</scope>
    <source>
        <tissue evidence="1">Seedling</tissue>
    </source>
</reference>
<gene>
    <name evidence="1" type="ORF">ZEAMMB73_Zm00001d041693</name>
</gene>
<proteinExistence type="predicted"/>
<dbReference type="GO" id="GO:0048193">
    <property type="term" value="P:Golgi vesicle transport"/>
    <property type="evidence" value="ECO:0007669"/>
    <property type="project" value="InterPro"/>
</dbReference>
<dbReference type="PANTHER" id="PTHR10013">
    <property type="entry name" value="GENERAL VESICULAR TRANSPORT FACTOR P115"/>
    <property type="match status" value="1"/>
</dbReference>
<accession>A0A1D6MXP6</accession>
<organism evidence="1">
    <name type="scientific">Zea mays</name>
    <name type="common">Maize</name>
    <dbReference type="NCBI Taxonomy" id="4577"/>
    <lineage>
        <taxon>Eukaryota</taxon>
        <taxon>Viridiplantae</taxon>
        <taxon>Streptophyta</taxon>
        <taxon>Embryophyta</taxon>
        <taxon>Tracheophyta</taxon>
        <taxon>Spermatophyta</taxon>
        <taxon>Magnoliopsida</taxon>
        <taxon>Liliopsida</taxon>
        <taxon>Poales</taxon>
        <taxon>Poaceae</taxon>
        <taxon>PACMAD clade</taxon>
        <taxon>Panicoideae</taxon>
        <taxon>Andropogonodae</taxon>
        <taxon>Andropogoneae</taxon>
        <taxon>Tripsacinae</taxon>
        <taxon>Zea</taxon>
    </lineage>
</organism>
<dbReference type="Gene3D" id="1.25.10.10">
    <property type="entry name" value="Leucine-rich Repeat Variant"/>
    <property type="match status" value="1"/>
</dbReference>
<dbReference type="EMBL" id="CM007649">
    <property type="protein sequence ID" value="ONM33487.1"/>
    <property type="molecule type" value="Genomic_DNA"/>
</dbReference>
<name>A0A1D6MXP6_MAIZE</name>
<sequence length="232" mass="25544">MGREFFVDVTSLFCSINQMLLKETMGFDPLISILKIRRGSAFNFTQQKTVNLLAALNTVELLLMVGPSGEAGKDANKNANQTALAQKNILDHLLLLGVESQWAPVALRCMALRCIGNLVLRNPQNLDSLARKQVGEEPHVQPALNAILSIILRTSIAQEFVAADYVFKCFCEVATLLFVLLQALVSSDVNGDMEACCRASSVLSHIIKDNLQSKDRVCTFNLSFILPVHKPK</sequence>
<evidence type="ECO:0000313" key="1">
    <source>
        <dbReference type="EMBL" id="ONM33487.1"/>
    </source>
</evidence>
<dbReference type="PANTHER" id="PTHR10013:SF0">
    <property type="entry name" value="GENERAL VESICULAR TRANSPORT FACTOR P115"/>
    <property type="match status" value="1"/>
</dbReference>
<dbReference type="AlphaFoldDB" id="A0A1D6MXP6"/>
<dbReference type="InterPro" id="IPR024095">
    <property type="entry name" value="Vesicle_P115"/>
</dbReference>